<dbReference type="InterPro" id="IPR008805">
    <property type="entry name" value="RIB43A"/>
</dbReference>
<evidence type="ECO:0000256" key="6">
    <source>
        <dbReference type="ARBA" id="ARBA00023069"/>
    </source>
</evidence>
<evidence type="ECO:0000256" key="5">
    <source>
        <dbReference type="ARBA" id="ARBA00023054"/>
    </source>
</evidence>
<comment type="subcellular location">
    <subcellularLocation>
        <location evidence="1">Cytoplasm</location>
        <location evidence="1">Cytoskeleton</location>
        <location evidence="1">Flagellum axoneme</location>
    </subcellularLocation>
</comment>
<comment type="similarity">
    <text evidence="2">Belongs to the RIB43A family.</text>
</comment>
<evidence type="ECO:0000256" key="9">
    <source>
        <dbReference type="ARBA" id="ARBA00046435"/>
    </source>
</evidence>
<accession>A0A8C7YR40</accession>
<dbReference type="AlphaFoldDB" id="A0A8C7YR40"/>
<evidence type="ECO:0000313" key="11">
    <source>
        <dbReference type="Ensembl" id="ENSOSIP00000030107.1"/>
    </source>
</evidence>
<dbReference type="Ensembl" id="ENSOSIT00000031732.1">
    <property type="protein sequence ID" value="ENSOSIP00000030107.1"/>
    <property type="gene ID" value="ENSOSIG00000015568.1"/>
</dbReference>
<dbReference type="PANTHER" id="PTHR14517">
    <property type="entry name" value="RIB43A-RELATED"/>
    <property type="match status" value="1"/>
</dbReference>
<keyword evidence="3" id="KW-0963">Cytoplasm</keyword>
<dbReference type="PANTHER" id="PTHR14517:SF10">
    <property type="entry name" value="RIB43A-LIKE WITH COILED-COILS PROTEIN 2"/>
    <property type="match status" value="1"/>
</dbReference>
<evidence type="ECO:0000256" key="7">
    <source>
        <dbReference type="ARBA" id="ARBA00023212"/>
    </source>
</evidence>
<protein>
    <submittedName>
        <fullName evidence="11">RIB43A domain with coiled-coils 2</fullName>
    </submittedName>
</protein>
<feature type="compositionally biased region" description="Basic and acidic residues" evidence="10">
    <location>
        <begin position="136"/>
        <end position="150"/>
    </location>
</feature>
<proteinExistence type="inferred from homology"/>
<keyword evidence="7" id="KW-0206">Cytoskeleton</keyword>
<evidence type="ECO:0000256" key="3">
    <source>
        <dbReference type="ARBA" id="ARBA00022490"/>
    </source>
</evidence>
<dbReference type="GeneTree" id="ENSGT00390000010825"/>
<name>A0A8C7YR40_9TELE</name>
<reference evidence="11" key="2">
    <citation type="submission" date="2025-09" db="UniProtKB">
        <authorList>
            <consortium name="Ensembl"/>
        </authorList>
    </citation>
    <scope>IDENTIFICATION</scope>
</reference>
<evidence type="ECO:0000256" key="8">
    <source>
        <dbReference type="ARBA" id="ARBA00023273"/>
    </source>
</evidence>
<feature type="compositionally biased region" description="Basic and acidic residues" evidence="10">
    <location>
        <begin position="65"/>
        <end position="82"/>
    </location>
</feature>
<sequence>QNFCNTWSNKYCPSLLPAFFPPDPDADVLHQSKAAALLQNRQTKQKLALQKALETFRSQNQQPQTRREFDLNDPDSWKKTDQSDAQMILPGLVGEDPAKSSREQRQKEQLREWLIQQQAELDASRKQRHNRKHLHLQAERRKEAAVIEEKHRRKQQNDPDYDQETAAVPGFSPSADVRPPPETVQQVIQFQKYQIQEKKVTANMEKKQEDERHERVRLDSARAALLMERRQARLGKQLRQQLDSQSRGQIDESFFLKFNTCSR</sequence>
<keyword evidence="8" id="KW-0966">Cell projection</keyword>
<comment type="subunit">
    <text evidence="9">Microtubule inner protein component of sperm flagellar doublet microtubules.</text>
</comment>
<dbReference type="Proteomes" id="UP000694383">
    <property type="component" value="Unplaced"/>
</dbReference>
<evidence type="ECO:0000256" key="4">
    <source>
        <dbReference type="ARBA" id="ARBA00022846"/>
    </source>
</evidence>
<feature type="compositionally biased region" description="Basic and acidic residues" evidence="10">
    <location>
        <begin position="96"/>
        <end position="107"/>
    </location>
</feature>
<keyword evidence="4" id="KW-0282">Flagellum</keyword>
<keyword evidence="12" id="KW-1185">Reference proteome</keyword>
<keyword evidence="6" id="KW-0969">Cilium</keyword>
<reference evidence="11" key="1">
    <citation type="submission" date="2025-08" db="UniProtKB">
        <authorList>
            <consortium name="Ensembl"/>
        </authorList>
    </citation>
    <scope>IDENTIFICATION</scope>
</reference>
<evidence type="ECO:0000256" key="10">
    <source>
        <dbReference type="SAM" id="MobiDB-lite"/>
    </source>
</evidence>
<evidence type="ECO:0000313" key="12">
    <source>
        <dbReference type="Proteomes" id="UP000694383"/>
    </source>
</evidence>
<feature type="region of interest" description="Disordered" evidence="10">
    <location>
        <begin position="55"/>
        <end position="107"/>
    </location>
</feature>
<dbReference type="Pfam" id="PF05914">
    <property type="entry name" value="RIB43A"/>
    <property type="match status" value="1"/>
</dbReference>
<evidence type="ECO:0000256" key="2">
    <source>
        <dbReference type="ARBA" id="ARBA00006875"/>
    </source>
</evidence>
<feature type="region of interest" description="Disordered" evidence="10">
    <location>
        <begin position="121"/>
        <end position="179"/>
    </location>
</feature>
<organism evidence="11 12">
    <name type="scientific">Oryzias sinensis</name>
    <name type="common">Chinese medaka</name>
    <dbReference type="NCBI Taxonomy" id="183150"/>
    <lineage>
        <taxon>Eukaryota</taxon>
        <taxon>Metazoa</taxon>
        <taxon>Chordata</taxon>
        <taxon>Craniata</taxon>
        <taxon>Vertebrata</taxon>
        <taxon>Euteleostomi</taxon>
        <taxon>Actinopterygii</taxon>
        <taxon>Neopterygii</taxon>
        <taxon>Teleostei</taxon>
        <taxon>Neoteleostei</taxon>
        <taxon>Acanthomorphata</taxon>
        <taxon>Ovalentaria</taxon>
        <taxon>Atherinomorphae</taxon>
        <taxon>Beloniformes</taxon>
        <taxon>Adrianichthyidae</taxon>
        <taxon>Oryziinae</taxon>
        <taxon>Oryzias</taxon>
    </lineage>
</organism>
<keyword evidence="5" id="KW-0175">Coiled coil</keyword>
<feature type="compositionally biased region" description="Basic residues" evidence="10">
    <location>
        <begin position="126"/>
        <end position="135"/>
    </location>
</feature>
<evidence type="ECO:0000256" key="1">
    <source>
        <dbReference type="ARBA" id="ARBA00004611"/>
    </source>
</evidence>